<evidence type="ECO:0000256" key="11">
    <source>
        <dbReference type="ARBA" id="ARBA00023136"/>
    </source>
</evidence>
<dbReference type="FunFam" id="3.40.1110.10:FF:000040">
    <property type="entry name" value="Calcium-transporting ATPase 1"/>
    <property type="match status" value="1"/>
</dbReference>
<feature type="transmembrane region" description="Helical" evidence="14">
    <location>
        <begin position="991"/>
        <end position="1009"/>
    </location>
</feature>
<keyword evidence="7" id="KW-0460">Magnesium</keyword>
<feature type="transmembrane region" description="Helical" evidence="14">
    <location>
        <begin position="915"/>
        <end position="935"/>
    </location>
</feature>
<dbReference type="PROSITE" id="PS00154">
    <property type="entry name" value="ATPASE_E1_E2"/>
    <property type="match status" value="1"/>
</dbReference>
<dbReference type="SFLD" id="SFLDG00002">
    <property type="entry name" value="C1.7:_P-type_atpase_like"/>
    <property type="match status" value="1"/>
</dbReference>
<evidence type="ECO:0000256" key="2">
    <source>
        <dbReference type="ARBA" id="ARBA00012790"/>
    </source>
</evidence>
<keyword evidence="17" id="KW-1185">Reference proteome</keyword>
<feature type="transmembrane region" description="Helical" evidence="14">
    <location>
        <begin position="1021"/>
        <end position="1039"/>
    </location>
</feature>
<dbReference type="SMART" id="SM00831">
    <property type="entry name" value="Cation_ATPase_N"/>
    <property type="match status" value="1"/>
</dbReference>
<dbReference type="InterPro" id="IPR018303">
    <property type="entry name" value="ATPase_P-typ_P_site"/>
</dbReference>
<evidence type="ECO:0000256" key="4">
    <source>
        <dbReference type="ARBA" id="ARBA00022741"/>
    </source>
</evidence>
<feature type="domain" description="Cation-transporting P-type ATPase N-terminal" evidence="15">
    <location>
        <begin position="42"/>
        <end position="116"/>
    </location>
</feature>
<evidence type="ECO:0000256" key="7">
    <source>
        <dbReference type="ARBA" id="ARBA00022842"/>
    </source>
</evidence>
<dbReference type="InterPro" id="IPR001757">
    <property type="entry name" value="P_typ_ATPase"/>
</dbReference>
<dbReference type="NCBIfam" id="TIGR01494">
    <property type="entry name" value="ATPase_P-type"/>
    <property type="match status" value="2"/>
</dbReference>
<comment type="similarity">
    <text evidence="12">Belongs to the cation transport ATPase (P-type) (TC 3.A.3) family.</text>
</comment>
<dbReference type="PRINTS" id="PR00119">
    <property type="entry name" value="CATATPASE"/>
</dbReference>
<evidence type="ECO:0000256" key="6">
    <source>
        <dbReference type="ARBA" id="ARBA00022840"/>
    </source>
</evidence>
<gene>
    <name evidence="16" type="primary">PMR1</name>
    <name evidence="16" type="ORF">PRK78_003443</name>
</gene>
<accession>A0AAF0DG21</accession>
<feature type="transmembrane region" description="Helical" evidence="14">
    <location>
        <begin position="955"/>
        <end position="971"/>
    </location>
</feature>
<feature type="region of interest" description="Disordered" evidence="13">
    <location>
        <begin position="639"/>
        <end position="662"/>
    </location>
</feature>
<dbReference type="GO" id="GO:0016887">
    <property type="term" value="F:ATP hydrolysis activity"/>
    <property type="evidence" value="ECO:0007669"/>
    <property type="project" value="InterPro"/>
</dbReference>
<evidence type="ECO:0000256" key="12">
    <source>
        <dbReference type="ARBA" id="ARBA00038148"/>
    </source>
</evidence>
<comment type="subcellular location">
    <subcellularLocation>
        <location evidence="1">Golgi apparatus membrane</location>
        <topology evidence="1">Multi-pass membrane protein</topology>
    </subcellularLocation>
</comment>
<keyword evidence="5" id="KW-0106">Calcium</keyword>
<dbReference type="Gene3D" id="1.20.1110.10">
    <property type="entry name" value="Calcium-transporting ATPase, transmembrane domain"/>
    <property type="match status" value="2"/>
</dbReference>
<dbReference type="GO" id="GO:0005524">
    <property type="term" value="F:ATP binding"/>
    <property type="evidence" value="ECO:0007669"/>
    <property type="project" value="UniProtKB-KW"/>
</dbReference>
<keyword evidence="10" id="KW-0333">Golgi apparatus</keyword>
<evidence type="ECO:0000256" key="13">
    <source>
        <dbReference type="SAM" id="MobiDB-lite"/>
    </source>
</evidence>
<dbReference type="AlphaFoldDB" id="A0AAF0DG21"/>
<evidence type="ECO:0000256" key="3">
    <source>
        <dbReference type="ARBA" id="ARBA00022692"/>
    </source>
</evidence>
<dbReference type="Gene3D" id="3.40.1110.10">
    <property type="entry name" value="Calcium-transporting ATPase, cytoplasmic domain N"/>
    <property type="match status" value="1"/>
</dbReference>
<dbReference type="EC" id="7.2.2.10" evidence="2"/>
<dbReference type="InterPro" id="IPR044492">
    <property type="entry name" value="P_typ_ATPase_HD_dom"/>
</dbReference>
<keyword evidence="4" id="KW-0547">Nucleotide-binding</keyword>
<dbReference type="Pfam" id="PF00689">
    <property type="entry name" value="Cation_ATPase_C"/>
    <property type="match status" value="1"/>
</dbReference>
<keyword evidence="9 14" id="KW-1133">Transmembrane helix</keyword>
<dbReference type="InterPro" id="IPR023214">
    <property type="entry name" value="HAD_sf"/>
</dbReference>
<dbReference type="PANTHER" id="PTHR42861">
    <property type="entry name" value="CALCIUM-TRANSPORTING ATPASE"/>
    <property type="match status" value="1"/>
</dbReference>
<keyword evidence="11 14" id="KW-0472">Membrane</keyword>
<evidence type="ECO:0000256" key="1">
    <source>
        <dbReference type="ARBA" id="ARBA00004653"/>
    </source>
</evidence>
<dbReference type="InterPro" id="IPR036412">
    <property type="entry name" value="HAD-like_sf"/>
</dbReference>
<name>A0AAF0DG21_9EURO</name>
<proteinExistence type="inferred from homology"/>
<dbReference type="GO" id="GO:0000139">
    <property type="term" value="C:Golgi membrane"/>
    <property type="evidence" value="ECO:0007669"/>
    <property type="project" value="UniProtKB-SubCell"/>
</dbReference>
<evidence type="ECO:0000313" key="16">
    <source>
        <dbReference type="EMBL" id="WEW57976.1"/>
    </source>
</evidence>
<feature type="compositionally biased region" description="Polar residues" evidence="13">
    <location>
        <begin position="641"/>
        <end position="650"/>
    </location>
</feature>
<feature type="transmembrane region" description="Helical" evidence="14">
    <location>
        <begin position="375"/>
        <end position="404"/>
    </location>
</feature>
<dbReference type="InterPro" id="IPR059000">
    <property type="entry name" value="ATPase_P-type_domA"/>
</dbReference>
<dbReference type="SUPFAM" id="SSF81665">
    <property type="entry name" value="Calcium ATPase, transmembrane domain M"/>
    <property type="match status" value="1"/>
</dbReference>
<dbReference type="InterPro" id="IPR023298">
    <property type="entry name" value="ATPase_P-typ_TM_dom_sf"/>
</dbReference>
<evidence type="ECO:0000313" key="17">
    <source>
        <dbReference type="Proteomes" id="UP001219355"/>
    </source>
</evidence>
<reference evidence="16" key="1">
    <citation type="submission" date="2023-03" db="EMBL/GenBank/DDBJ databases">
        <title>Emydomyces testavorans Genome Sequence.</title>
        <authorList>
            <person name="Hoyer L."/>
        </authorList>
    </citation>
    <scope>NUCLEOTIDE SEQUENCE</scope>
    <source>
        <strain evidence="16">16-2883</strain>
    </source>
</reference>
<dbReference type="GO" id="GO:0005388">
    <property type="term" value="F:P-type calcium transporter activity"/>
    <property type="evidence" value="ECO:0007669"/>
    <property type="project" value="UniProtKB-EC"/>
</dbReference>
<dbReference type="Proteomes" id="UP001219355">
    <property type="component" value="Chromosome 2"/>
</dbReference>
<dbReference type="Gene3D" id="2.70.150.10">
    <property type="entry name" value="Calcium-transporting ATPase, cytoplasmic transduction domain A"/>
    <property type="match status" value="2"/>
</dbReference>
<dbReference type="Pfam" id="PF13246">
    <property type="entry name" value="Cation_ATPase"/>
    <property type="match status" value="1"/>
</dbReference>
<dbReference type="SUPFAM" id="SSF81660">
    <property type="entry name" value="Metal cation-transporting ATPase, ATP-binding domain N"/>
    <property type="match status" value="1"/>
</dbReference>
<dbReference type="SFLD" id="SFLDS00003">
    <property type="entry name" value="Haloacid_Dehalogenase"/>
    <property type="match status" value="1"/>
</dbReference>
<dbReference type="FunFam" id="3.40.50.1000:FF:000028">
    <property type="entry name" value="Calcium-transporting P-type ATPase, putative"/>
    <property type="match status" value="1"/>
</dbReference>
<keyword evidence="6" id="KW-0067">ATP-binding</keyword>
<feature type="transmembrane region" description="Helical" evidence="14">
    <location>
        <begin position="350"/>
        <end position="369"/>
    </location>
</feature>
<dbReference type="InterPro" id="IPR006068">
    <property type="entry name" value="ATPase_P-typ_cation-transptr_C"/>
</dbReference>
<protein>
    <recommendedName>
        <fullName evidence="2">P-type Ca(2+) transporter</fullName>
        <ecNumber evidence="2">7.2.2.10</ecNumber>
    </recommendedName>
</protein>
<dbReference type="Pfam" id="PF00122">
    <property type="entry name" value="E1-E2_ATPase"/>
    <property type="match status" value="1"/>
</dbReference>
<organism evidence="16 17">
    <name type="scientific">Emydomyces testavorans</name>
    <dbReference type="NCBI Taxonomy" id="2070801"/>
    <lineage>
        <taxon>Eukaryota</taxon>
        <taxon>Fungi</taxon>
        <taxon>Dikarya</taxon>
        <taxon>Ascomycota</taxon>
        <taxon>Pezizomycotina</taxon>
        <taxon>Eurotiomycetes</taxon>
        <taxon>Eurotiomycetidae</taxon>
        <taxon>Onygenales</taxon>
        <taxon>Nannizziopsiaceae</taxon>
        <taxon>Emydomyces</taxon>
    </lineage>
</organism>
<dbReference type="SFLD" id="SFLDF00027">
    <property type="entry name" value="p-type_atpase"/>
    <property type="match status" value="1"/>
</dbReference>
<dbReference type="SUPFAM" id="SSF56784">
    <property type="entry name" value="HAD-like"/>
    <property type="match status" value="1"/>
</dbReference>
<dbReference type="SUPFAM" id="SSF81653">
    <property type="entry name" value="Calcium ATPase, transduction domain A"/>
    <property type="match status" value="1"/>
</dbReference>
<sequence>MSTLYPSSLPLQNASVATRHTSSPLVSPSKRSTVQSSSITSTYSKLSPQEVADRLNTDLIHGLTPSDAETRLLRDGPNELPLEEPEALWLRFLKQFKEPLILLLLASAVISFFMRNFDDAISITLAVTIVVSVGFVQEYRSEKSLEALSRLVPHYAHLVRKLPSGPTGRTTPSTACIKDQYEMQELTDSSSSATSEAVKGSTTVIASKLVPGDLILFSTGDRIPADLRITSATHLTIDESNLTGENEPVSKFSRALGSPANSLHVIRDSTPPRSPFYDSPAAGTVGTDLRLNEQHNIAFMGTLVRSGHGQGIVIATGPSTEFGSISASLQEIESPRTPLQLSMDRLGQELSYVSFVVIGLIVIIGLIQGRNFLDMFTIGVSLAVAAIPEGLPIIVTVTLALGVLRMANRGAIVRRLPSVETLGSVNVVCSDKTGTLTLNHMTVTKMWHFDAEGPFEIPKHGTPVDLTTAARTILRVGNIANNGRLSRAHANSPATAASAAILSSTADRSTSTVKSRWVGQPTDVALLDLLDTLAEDDLRFGISTRISETPFSSERKWMGVVIGNTKLDDVSDNANSGEVAYIKGSLEEVLKRCDTYLTKDGREIILDERRRQDARQAAESMAQEGLRVIAFASGPIKSLRGSGNRSSTPRNAAHGHSQQHGEESYTGLVFSGIVGMNDPPRKDVHKSIRRLLTGGVRVIMITGDAETTAVAIAKKLGMPINTSPTARSVLRGDEIDHMSTEELAQVITGTSIFARTSPDHKMKIVKALQYRGDVVAMTGDGVNDAPALKKADIGISMGLLGTDVAKEAADMILTDDDFSTILRAIEQGKGIFYNIQNFITFQLSTSVAALSLVLISTGFGFKNPLNAMQILWINILMDGPPAQSLGVEPVDPSIMVRPPRPKHARVLTKPLIRRVLTSAACIMLGTLAVYIHEMIDHTDEASGVTSRVVTRRDTTMTFTCFVLFDMFNALTCRSEGKSLLRGELALTGNKMFNYAVVGSLLGQACVIYLPILQDVFQTEPLSLWDLFMLLCISSSVFWVDEIRKNLMTRGRKGGWFGFASSSQLSGAGYSVNV</sequence>
<evidence type="ECO:0000256" key="14">
    <source>
        <dbReference type="SAM" id="Phobius"/>
    </source>
</evidence>
<evidence type="ECO:0000256" key="10">
    <source>
        <dbReference type="ARBA" id="ARBA00023034"/>
    </source>
</evidence>
<dbReference type="FunFam" id="1.20.1110.10:FF:000031">
    <property type="entry name" value="Calcium-transporting ATPase 1"/>
    <property type="match status" value="1"/>
</dbReference>
<evidence type="ECO:0000256" key="5">
    <source>
        <dbReference type="ARBA" id="ARBA00022837"/>
    </source>
</evidence>
<evidence type="ECO:0000256" key="9">
    <source>
        <dbReference type="ARBA" id="ARBA00022989"/>
    </source>
</evidence>
<dbReference type="InterPro" id="IPR004014">
    <property type="entry name" value="ATPase_P-typ_cation-transptr_N"/>
</dbReference>
<dbReference type="Gene3D" id="3.40.50.1000">
    <property type="entry name" value="HAD superfamily/HAD-like"/>
    <property type="match status" value="1"/>
</dbReference>
<dbReference type="InterPro" id="IPR008250">
    <property type="entry name" value="ATPase_P-typ_transduc_dom_A_sf"/>
</dbReference>
<dbReference type="InterPro" id="IPR023299">
    <property type="entry name" value="ATPase_P-typ_cyto_dom_N"/>
</dbReference>
<dbReference type="Pfam" id="PF00690">
    <property type="entry name" value="Cation_ATPase_N"/>
    <property type="match status" value="1"/>
</dbReference>
<evidence type="ECO:0000256" key="8">
    <source>
        <dbReference type="ARBA" id="ARBA00022967"/>
    </source>
</evidence>
<keyword evidence="8" id="KW-1278">Translocase</keyword>
<keyword evidence="3 14" id="KW-0812">Transmembrane</keyword>
<evidence type="ECO:0000259" key="15">
    <source>
        <dbReference type="SMART" id="SM00831"/>
    </source>
</evidence>
<dbReference type="EMBL" id="CP120628">
    <property type="protein sequence ID" value="WEW57976.1"/>
    <property type="molecule type" value="Genomic_DNA"/>
</dbReference>